<accession>A0A024HJ52</accession>
<dbReference type="Gene3D" id="3.40.630.10">
    <property type="entry name" value="Zn peptidases"/>
    <property type="match status" value="1"/>
</dbReference>
<dbReference type="HOGENOM" id="CLU_055736_0_0_6"/>
<dbReference type="eggNOG" id="COG2866">
    <property type="taxonomic scope" value="Bacteria"/>
</dbReference>
<gene>
    <name evidence="1" type="ORF">PKB_3305</name>
</gene>
<organism evidence="1 2">
    <name type="scientific">Pseudomonas knackmussii (strain DSM 6978 / CCUG 54928 / LMG 23759 / B13)</name>
    <dbReference type="NCBI Taxonomy" id="1301098"/>
    <lineage>
        <taxon>Bacteria</taxon>
        <taxon>Pseudomonadati</taxon>
        <taxon>Pseudomonadota</taxon>
        <taxon>Gammaproteobacteria</taxon>
        <taxon>Pseudomonadales</taxon>
        <taxon>Pseudomonadaceae</taxon>
        <taxon>Pseudomonas</taxon>
    </lineage>
</organism>
<dbReference type="SUPFAM" id="SSF53187">
    <property type="entry name" value="Zn-dependent exopeptidases"/>
    <property type="match status" value="1"/>
</dbReference>
<reference evidence="1 2" key="1">
    <citation type="submission" date="2013-03" db="EMBL/GenBank/DDBJ databases">
        <authorList>
            <person name="Linke B."/>
        </authorList>
    </citation>
    <scope>NUCLEOTIDE SEQUENCE [LARGE SCALE GENOMIC DNA]</scope>
    <source>
        <strain evidence="1 2">B13</strain>
    </source>
</reference>
<dbReference type="PATRIC" id="fig|1301098.3.peg.3318"/>
<dbReference type="OrthoDB" id="4014363at2"/>
<dbReference type="EMBL" id="HG322950">
    <property type="protein sequence ID" value="CDF84649.1"/>
    <property type="molecule type" value="Genomic_DNA"/>
</dbReference>
<dbReference type="RefSeq" id="WP_043253160.1">
    <property type="nucleotide sequence ID" value="NZ_HG322950.1"/>
</dbReference>
<evidence type="ECO:0008006" key="3">
    <source>
        <dbReference type="Google" id="ProtNLM"/>
    </source>
</evidence>
<dbReference type="Pfam" id="PF10994">
    <property type="entry name" value="DUF2817"/>
    <property type="match status" value="1"/>
</dbReference>
<name>A0A024HJ52_PSEKB</name>
<evidence type="ECO:0000313" key="1">
    <source>
        <dbReference type="EMBL" id="CDF84649.1"/>
    </source>
</evidence>
<protein>
    <recommendedName>
        <fullName evidence="3">DUF2817 domain-containing protein</fullName>
    </recommendedName>
</protein>
<sequence length="362" mass="40388">MLPSACFSQSYAEARGKFLAACLDAGLTVQSHRHPLAGREGELLSLDVARMGPADAERLLIISSGCHGVEGFCGSAVQIALLSDPEWLRECEKANCAVLYLHAANPYGFSWWRRWTHENVDLNRNFIDFSKPRQRNENYAKLDPILLPRQWPPGLLSRARLIGFLLKHGRKGVHSAVAGGQNSHPQGLFFIGQEATWSNQTVREVLREHGRQCRRLCWIDLHTGLGPKGHGERIFVGANDPQALERTRRWWGREVTSSYDGDSISVPLQGQMIRAASEECPQAELTAITLEYGTLPGTKVLSALCAEQWLSNTKEASPQKAQRIRRRLRDAFYVDEDGWKRRVLEQAAEASRQGLAGLCAPA</sequence>
<dbReference type="AlphaFoldDB" id="A0A024HJ52"/>
<dbReference type="InterPro" id="IPR021259">
    <property type="entry name" value="DUF2817"/>
</dbReference>
<dbReference type="KEGG" id="pkc:PKB_3305"/>
<dbReference type="Proteomes" id="UP000025241">
    <property type="component" value="Chromosome I"/>
</dbReference>
<dbReference type="CDD" id="cd06233">
    <property type="entry name" value="M14-like"/>
    <property type="match status" value="1"/>
</dbReference>
<evidence type="ECO:0000313" key="2">
    <source>
        <dbReference type="Proteomes" id="UP000025241"/>
    </source>
</evidence>
<keyword evidence="2" id="KW-1185">Reference proteome</keyword>
<reference evidence="1 2" key="2">
    <citation type="submission" date="2014-05" db="EMBL/GenBank/DDBJ databases">
        <title>Genome sequence of the 3-chlorobenzoate degrading bacterium Pseudomonas knackmussii B13 shows multiple evidence for horizontal gene transfer.</title>
        <authorList>
            <person name="Miyazaki R."/>
            <person name="Bertelli C."/>
            <person name="Falquet L."/>
            <person name="Robinson-Rechavi M."/>
            <person name="Gharib W."/>
            <person name="Roy S."/>
            <person name="Van der Meer J.R."/>
        </authorList>
    </citation>
    <scope>NUCLEOTIDE SEQUENCE [LARGE SCALE GENOMIC DNA]</scope>
    <source>
        <strain evidence="1 2">B13</strain>
    </source>
</reference>
<dbReference type="STRING" id="1301098.PKB_3305"/>
<proteinExistence type="predicted"/>